<name>A0A3B9GVL5_9PROT</name>
<comment type="caution">
    <text evidence="4">The sequence shown here is derived from an EMBL/GenBank/DDBJ whole genome shotgun (WGS) entry which is preliminary data.</text>
</comment>
<feature type="compositionally biased region" description="Basic and acidic residues" evidence="2">
    <location>
        <begin position="96"/>
        <end position="105"/>
    </location>
</feature>
<dbReference type="Gene3D" id="3.40.50.1390">
    <property type="entry name" value="Resolvase, N-terminal catalytic domain"/>
    <property type="match status" value="1"/>
</dbReference>
<evidence type="ECO:0000313" key="5">
    <source>
        <dbReference type="Proteomes" id="UP000259610"/>
    </source>
</evidence>
<evidence type="ECO:0000256" key="2">
    <source>
        <dbReference type="SAM" id="MobiDB-lite"/>
    </source>
</evidence>
<organism evidence="4 5">
    <name type="scientific">Hyphomonas adhaerens</name>
    <dbReference type="NCBI Taxonomy" id="81029"/>
    <lineage>
        <taxon>Bacteria</taxon>
        <taxon>Pseudomonadati</taxon>
        <taxon>Pseudomonadota</taxon>
        <taxon>Alphaproteobacteria</taxon>
        <taxon>Hyphomonadales</taxon>
        <taxon>Hyphomonadaceae</taxon>
        <taxon>Hyphomonas</taxon>
    </lineage>
</organism>
<evidence type="ECO:0000259" key="3">
    <source>
        <dbReference type="PROSITE" id="PS51736"/>
    </source>
</evidence>
<dbReference type="EMBL" id="DMAN01000101">
    <property type="protein sequence ID" value="HAE26452.1"/>
    <property type="molecule type" value="Genomic_DNA"/>
</dbReference>
<dbReference type="PANTHER" id="PTHR30461">
    <property type="entry name" value="DNA-INVERTASE FROM LAMBDOID PROPHAGE"/>
    <property type="match status" value="1"/>
</dbReference>
<gene>
    <name evidence="4" type="ORF">DCG58_04775</name>
</gene>
<dbReference type="AlphaFoldDB" id="A0A3B9GVL5"/>
<dbReference type="InterPro" id="IPR006119">
    <property type="entry name" value="Resolv_N"/>
</dbReference>
<dbReference type="PANTHER" id="PTHR30461:SF26">
    <property type="entry name" value="RESOLVASE HOMOLOG YNEB"/>
    <property type="match status" value="1"/>
</dbReference>
<proteinExistence type="inferred from homology"/>
<feature type="non-terminal residue" evidence="4">
    <location>
        <position position="1"/>
    </location>
</feature>
<sequence length="159" mass="17420">DLLFTEKVSGANRPRPQLSTMLESLQDGDLVLVTRLDRFARSTLDMLTLTEAITAKGAAFRSLAEPWADTTTPHGRMIVTVLAGVAEFERSLIRQRTGEGRERAKSQGVRFGRPPALTPAQESEAVRLAEANGNRYAAEIMGVSIATVERVRARARKVT</sequence>
<evidence type="ECO:0000313" key="4">
    <source>
        <dbReference type="EMBL" id="HAE26452.1"/>
    </source>
</evidence>
<dbReference type="SMART" id="SM00857">
    <property type="entry name" value="Resolvase"/>
    <property type="match status" value="1"/>
</dbReference>
<dbReference type="InterPro" id="IPR050639">
    <property type="entry name" value="SSR_resolvase"/>
</dbReference>
<dbReference type="SUPFAM" id="SSF53041">
    <property type="entry name" value="Resolvase-like"/>
    <property type="match status" value="1"/>
</dbReference>
<dbReference type="GO" id="GO:0003677">
    <property type="term" value="F:DNA binding"/>
    <property type="evidence" value="ECO:0007669"/>
    <property type="project" value="InterPro"/>
</dbReference>
<dbReference type="Proteomes" id="UP000259610">
    <property type="component" value="Unassembled WGS sequence"/>
</dbReference>
<dbReference type="InterPro" id="IPR036162">
    <property type="entry name" value="Resolvase-like_N_sf"/>
</dbReference>
<feature type="domain" description="Resolvase/invertase-type recombinase catalytic" evidence="3">
    <location>
        <begin position="1"/>
        <end position="108"/>
    </location>
</feature>
<dbReference type="CDD" id="cd03768">
    <property type="entry name" value="SR_ResInv"/>
    <property type="match status" value="1"/>
</dbReference>
<accession>A0A3B9GVL5</accession>
<dbReference type="GO" id="GO:0000150">
    <property type="term" value="F:DNA strand exchange activity"/>
    <property type="evidence" value="ECO:0007669"/>
    <property type="project" value="InterPro"/>
</dbReference>
<evidence type="ECO:0000256" key="1">
    <source>
        <dbReference type="ARBA" id="ARBA00009913"/>
    </source>
</evidence>
<protein>
    <submittedName>
        <fullName evidence="4">Resolvase</fullName>
    </submittedName>
</protein>
<dbReference type="PROSITE" id="PS51736">
    <property type="entry name" value="RECOMBINASES_3"/>
    <property type="match status" value="1"/>
</dbReference>
<reference evidence="4 5" key="1">
    <citation type="journal article" date="2018" name="Nat. Biotechnol.">
        <title>A standardized bacterial taxonomy based on genome phylogeny substantially revises the tree of life.</title>
        <authorList>
            <person name="Parks D.H."/>
            <person name="Chuvochina M."/>
            <person name="Waite D.W."/>
            <person name="Rinke C."/>
            <person name="Skarshewski A."/>
            <person name="Chaumeil P.A."/>
            <person name="Hugenholtz P."/>
        </authorList>
    </citation>
    <scope>NUCLEOTIDE SEQUENCE [LARGE SCALE GENOMIC DNA]</scope>
    <source>
        <strain evidence="4">UBA8733</strain>
    </source>
</reference>
<comment type="similarity">
    <text evidence="1">Belongs to the site-specific recombinase resolvase family.</text>
</comment>
<feature type="region of interest" description="Disordered" evidence="2">
    <location>
        <begin position="96"/>
        <end position="117"/>
    </location>
</feature>
<dbReference type="Pfam" id="PF00239">
    <property type="entry name" value="Resolvase"/>
    <property type="match status" value="1"/>
</dbReference>